<dbReference type="AlphaFoldDB" id="A0A545U0J2"/>
<feature type="chain" id="PRO_5021873424" description="Lipoprotein" evidence="1">
    <location>
        <begin position="26"/>
        <end position="159"/>
    </location>
</feature>
<reference evidence="2 3" key="1">
    <citation type="submission" date="2019-07" db="EMBL/GenBank/DDBJ databases">
        <title>Draft genome for Aliikangiella sp. M105.</title>
        <authorList>
            <person name="Wang G."/>
        </authorList>
    </citation>
    <scope>NUCLEOTIDE SEQUENCE [LARGE SCALE GENOMIC DNA]</scope>
    <source>
        <strain evidence="2 3">M105</strain>
    </source>
</reference>
<dbReference type="PROSITE" id="PS51257">
    <property type="entry name" value="PROKAR_LIPOPROTEIN"/>
    <property type="match status" value="1"/>
</dbReference>
<evidence type="ECO:0000313" key="3">
    <source>
        <dbReference type="Proteomes" id="UP000315439"/>
    </source>
</evidence>
<protein>
    <recommendedName>
        <fullName evidence="4">Lipoprotein</fullName>
    </recommendedName>
</protein>
<evidence type="ECO:0000256" key="1">
    <source>
        <dbReference type="SAM" id="SignalP"/>
    </source>
</evidence>
<accession>A0A545U0J2</accession>
<dbReference type="RefSeq" id="WP_142934782.1">
    <property type="nucleotide sequence ID" value="NZ_ML660171.1"/>
</dbReference>
<evidence type="ECO:0008006" key="4">
    <source>
        <dbReference type="Google" id="ProtNLM"/>
    </source>
</evidence>
<sequence>MRSLTKKILGVLSALTACFCSNCFANDEQTSSSVFKPLTKELSFGGVEFSLVSSNDYYSQSRQANSSDKSVVFRPEISLFTTAKSAKSVHLSNGHSLAARSFGKSNRYKNTIPAVYRLTLKGYSIVEYSNYKTDTWTFNKVKDSALKKPQIMFSVTKQF</sequence>
<comment type="caution">
    <text evidence="2">The sequence shown here is derived from an EMBL/GenBank/DDBJ whole genome shotgun (WGS) entry which is preliminary data.</text>
</comment>
<dbReference type="EMBL" id="VIKS01000015">
    <property type="protein sequence ID" value="TQV82986.1"/>
    <property type="molecule type" value="Genomic_DNA"/>
</dbReference>
<evidence type="ECO:0000313" key="2">
    <source>
        <dbReference type="EMBL" id="TQV82986.1"/>
    </source>
</evidence>
<proteinExistence type="predicted"/>
<feature type="signal peptide" evidence="1">
    <location>
        <begin position="1"/>
        <end position="25"/>
    </location>
</feature>
<gene>
    <name evidence="2" type="ORF">FLL46_24770</name>
</gene>
<organism evidence="2 3">
    <name type="scientific">Aliikangiella coralliicola</name>
    <dbReference type="NCBI Taxonomy" id="2592383"/>
    <lineage>
        <taxon>Bacteria</taxon>
        <taxon>Pseudomonadati</taxon>
        <taxon>Pseudomonadota</taxon>
        <taxon>Gammaproteobacteria</taxon>
        <taxon>Oceanospirillales</taxon>
        <taxon>Pleioneaceae</taxon>
        <taxon>Aliikangiella</taxon>
    </lineage>
</organism>
<dbReference type="OrthoDB" id="9914055at2"/>
<keyword evidence="3" id="KW-1185">Reference proteome</keyword>
<dbReference type="Proteomes" id="UP000315439">
    <property type="component" value="Unassembled WGS sequence"/>
</dbReference>
<keyword evidence="1" id="KW-0732">Signal</keyword>
<name>A0A545U0J2_9GAMM</name>